<organism evidence="2 3">
    <name type="scientific">Fusarium tricinctum</name>
    <dbReference type="NCBI Taxonomy" id="61284"/>
    <lineage>
        <taxon>Eukaryota</taxon>
        <taxon>Fungi</taxon>
        <taxon>Dikarya</taxon>
        <taxon>Ascomycota</taxon>
        <taxon>Pezizomycotina</taxon>
        <taxon>Sordariomycetes</taxon>
        <taxon>Hypocreomycetidae</taxon>
        <taxon>Hypocreales</taxon>
        <taxon>Nectriaceae</taxon>
        <taxon>Fusarium</taxon>
        <taxon>Fusarium tricinctum species complex</taxon>
    </lineage>
</organism>
<reference evidence="2" key="1">
    <citation type="journal article" date="2021" name="Nat. Commun.">
        <title>Genetic determinants of endophytism in the Arabidopsis root mycobiome.</title>
        <authorList>
            <person name="Mesny F."/>
            <person name="Miyauchi S."/>
            <person name="Thiergart T."/>
            <person name="Pickel B."/>
            <person name="Atanasova L."/>
            <person name="Karlsson M."/>
            <person name="Huettel B."/>
            <person name="Barry K.W."/>
            <person name="Haridas S."/>
            <person name="Chen C."/>
            <person name="Bauer D."/>
            <person name="Andreopoulos W."/>
            <person name="Pangilinan J."/>
            <person name="LaButti K."/>
            <person name="Riley R."/>
            <person name="Lipzen A."/>
            <person name="Clum A."/>
            <person name="Drula E."/>
            <person name="Henrissat B."/>
            <person name="Kohler A."/>
            <person name="Grigoriev I.V."/>
            <person name="Martin F.M."/>
            <person name="Hacquard S."/>
        </authorList>
    </citation>
    <scope>NUCLEOTIDE SEQUENCE</scope>
    <source>
        <strain evidence="2">MPI-SDFR-AT-0068</strain>
    </source>
</reference>
<feature type="transmembrane region" description="Helical" evidence="1">
    <location>
        <begin position="570"/>
        <end position="592"/>
    </location>
</feature>
<comment type="caution">
    <text evidence="2">The sequence shown here is derived from an EMBL/GenBank/DDBJ whole genome shotgun (WGS) entry which is preliminary data.</text>
</comment>
<dbReference type="Proteomes" id="UP000813427">
    <property type="component" value="Unassembled WGS sequence"/>
</dbReference>
<dbReference type="EMBL" id="JAGPXF010000006">
    <property type="protein sequence ID" value="KAH7238159.1"/>
    <property type="molecule type" value="Genomic_DNA"/>
</dbReference>
<accession>A0A8K0W7V2</accession>
<proteinExistence type="predicted"/>
<keyword evidence="1" id="KW-0812">Transmembrane</keyword>
<dbReference type="AlphaFoldDB" id="A0A8K0W7V2"/>
<dbReference type="PANTHER" id="PTHR35394">
    <property type="entry name" value="DUF3176 DOMAIN-CONTAINING PROTEIN"/>
    <property type="match status" value="1"/>
</dbReference>
<sequence length="658" mass="72365">MASYSPHPSDHTATNIHQMEHKQHGISITTKDFQSAQKPKHGPMRSWLWESLSLIFAMALLITIIAVPAYYNNQILKQWPYDISLNTIIALLSTFMRASMLLVVAELVGQMGWQALRQPRPVSDIHHFNEASRGILGAIKLFWSVPPRLLSIVAAIVIVLSPAIAPFSQQAVATVPCARTVEGSQASLPVSHFVPHPKSLYSKTSASGEVSGDMKAAMLNGLVNPTGKDTAVLATCATGNCTFPASSKGVTHASIAMCSSCIDTTEFIKLNVTKIKGFNYSTYKFSLPDKQWISPSGMKYLSADTGPLDWALEGVDNEFSDVANLAITNLTILTTNQSKCWPRTPGANFTCEADRFTSRLVTQFENTVAISCAFYPCMNKYHAKVQDGTLVETVVESEPVDHIKDGSKRPGEIPSFGIAETGNRTGLDRNCLMKGKEYTLSNFTQEYSPRTVEYSPIVIDGTNYTIPNQCLYRLSFQYSRALDDFMRLTIFGGECANTVTGGGDIDCGDKWWLLPLYNSTYESLDKAFGHFTTAMTNNFRMQVNTGGFSDKPDRVVGTVTEMAICTTFDWRWVLLPAGLMAITMVLLICAVVQSYKNSAVPVWKTSILPLLFYGPNVVDATQATNLDELQKEAGKIKVNFQDDGGVRLRQVDSEGMRG</sequence>
<feature type="transmembrane region" description="Helical" evidence="1">
    <location>
        <begin position="83"/>
        <end position="108"/>
    </location>
</feature>
<keyword evidence="1" id="KW-0472">Membrane</keyword>
<protein>
    <submittedName>
        <fullName evidence="2">Uncharacterized protein</fullName>
    </submittedName>
</protein>
<evidence type="ECO:0000313" key="3">
    <source>
        <dbReference type="Proteomes" id="UP000813427"/>
    </source>
</evidence>
<dbReference type="Pfam" id="PF11374">
    <property type="entry name" value="DUF3176"/>
    <property type="match status" value="1"/>
</dbReference>
<dbReference type="PANTHER" id="PTHR35394:SF5">
    <property type="entry name" value="DUF3176 DOMAIN-CONTAINING PROTEIN"/>
    <property type="match status" value="1"/>
</dbReference>
<dbReference type="OrthoDB" id="5242705at2759"/>
<evidence type="ECO:0000256" key="1">
    <source>
        <dbReference type="SAM" id="Phobius"/>
    </source>
</evidence>
<gene>
    <name evidence="2" type="ORF">BKA59DRAFT_530852</name>
</gene>
<keyword evidence="3" id="KW-1185">Reference proteome</keyword>
<evidence type="ECO:0000313" key="2">
    <source>
        <dbReference type="EMBL" id="KAH7238159.1"/>
    </source>
</evidence>
<dbReference type="InterPro" id="IPR021514">
    <property type="entry name" value="DUF3176"/>
</dbReference>
<name>A0A8K0W7V2_9HYPO</name>
<feature type="transmembrane region" description="Helical" evidence="1">
    <location>
        <begin position="47"/>
        <end position="71"/>
    </location>
</feature>
<keyword evidence="1" id="KW-1133">Transmembrane helix</keyword>